<reference evidence="1 2" key="1">
    <citation type="submission" date="2019-05" db="EMBL/GenBank/DDBJ databases">
        <title>Another draft genome of Portunus trituberculatus and its Hox gene families provides insights of decapod evolution.</title>
        <authorList>
            <person name="Jeong J.-H."/>
            <person name="Song I."/>
            <person name="Kim S."/>
            <person name="Choi T."/>
            <person name="Kim D."/>
            <person name="Ryu S."/>
            <person name="Kim W."/>
        </authorList>
    </citation>
    <scope>NUCLEOTIDE SEQUENCE [LARGE SCALE GENOMIC DNA]</scope>
    <source>
        <tissue evidence="1">Muscle</tissue>
    </source>
</reference>
<accession>A0A5B7HSY7</accession>
<organism evidence="1 2">
    <name type="scientific">Portunus trituberculatus</name>
    <name type="common">Swimming crab</name>
    <name type="synonym">Neptunus trituberculatus</name>
    <dbReference type="NCBI Taxonomy" id="210409"/>
    <lineage>
        <taxon>Eukaryota</taxon>
        <taxon>Metazoa</taxon>
        <taxon>Ecdysozoa</taxon>
        <taxon>Arthropoda</taxon>
        <taxon>Crustacea</taxon>
        <taxon>Multicrustacea</taxon>
        <taxon>Malacostraca</taxon>
        <taxon>Eumalacostraca</taxon>
        <taxon>Eucarida</taxon>
        <taxon>Decapoda</taxon>
        <taxon>Pleocyemata</taxon>
        <taxon>Brachyura</taxon>
        <taxon>Eubrachyura</taxon>
        <taxon>Portunoidea</taxon>
        <taxon>Portunidae</taxon>
        <taxon>Portuninae</taxon>
        <taxon>Portunus</taxon>
    </lineage>
</organism>
<dbReference type="EMBL" id="VSRR010036384">
    <property type="protein sequence ID" value="MPC73233.1"/>
    <property type="molecule type" value="Genomic_DNA"/>
</dbReference>
<comment type="caution">
    <text evidence="1">The sequence shown here is derived from an EMBL/GenBank/DDBJ whole genome shotgun (WGS) entry which is preliminary data.</text>
</comment>
<evidence type="ECO:0000313" key="1">
    <source>
        <dbReference type="EMBL" id="MPC73233.1"/>
    </source>
</evidence>
<name>A0A5B7HSY7_PORTR</name>
<evidence type="ECO:0000313" key="2">
    <source>
        <dbReference type="Proteomes" id="UP000324222"/>
    </source>
</evidence>
<dbReference type="Proteomes" id="UP000324222">
    <property type="component" value="Unassembled WGS sequence"/>
</dbReference>
<gene>
    <name evidence="1" type="ORF">E2C01_067555</name>
</gene>
<proteinExistence type="predicted"/>
<sequence length="136" mass="15820">MTRSRILQEPRPHGRHTCCASRWRDFKGKQRSQWGQMHLLNRCLPPYQTMTKAGVKGHTGSTTSKQHYFSPLNFTNAKLNYNLPPSFKVIRQKMRNNQLNTITWKLSSGVISFRFDAPRVKKVSSNCLKWNGEARN</sequence>
<protein>
    <submittedName>
        <fullName evidence="1">Uncharacterized protein</fullName>
    </submittedName>
</protein>
<keyword evidence="2" id="KW-1185">Reference proteome</keyword>
<dbReference type="AlphaFoldDB" id="A0A5B7HSY7"/>